<feature type="domain" description="Heterokaryon incompatibility" evidence="1">
    <location>
        <begin position="24"/>
        <end position="110"/>
    </location>
</feature>
<keyword evidence="3" id="KW-1185">Reference proteome</keyword>
<evidence type="ECO:0000259" key="1">
    <source>
        <dbReference type="Pfam" id="PF06985"/>
    </source>
</evidence>
<accession>A0AA38S0S5</accession>
<dbReference type="PANTHER" id="PTHR10622">
    <property type="entry name" value="HET DOMAIN-CONTAINING PROTEIN"/>
    <property type="match status" value="1"/>
</dbReference>
<reference evidence="2" key="1">
    <citation type="submission" date="2022-07" db="EMBL/GenBank/DDBJ databases">
        <title>Fungi with potential for degradation of polypropylene.</title>
        <authorList>
            <person name="Gostincar C."/>
        </authorList>
    </citation>
    <scope>NUCLEOTIDE SEQUENCE</scope>
    <source>
        <strain evidence="2">EXF-13287</strain>
    </source>
</reference>
<protein>
    <recommendedName>
        <fullName evidence="1">Heterokaryon incompatibility domain-containing protein</fullName>
    </recommendedName>
</protein>
<organism evidence="2 3">
    <name type="scientific">Coniochaeta hoffmannii</name>
    <dbReference type="NCBI Taxonomy" id="91930"/>
    <lineage>
        <taxon>Eukaryota</taxon>
        <taxon>Fungi</taxon>
        <taxon>Dikarya</taxon>
        <taxon>Ascomycota</taxon>
        <taxon>Pezizomycotina</taxon>
        <taxon>Sordariomycetes</taxon>
        <taxon>Sordariomycetidae</taxon>
        <taxon>Coniochaetales</taxon>
        <taxon>Coniochaetaceae</taxon>
        <taxon>Coniochaeta</taxon>
    </lineage>
</organism>
<proteinExistence type="predicted"/>
<name>A0AA38S0S5_9PEZI</name>
<dbReference type="InterPro" id="IPR010730">
    <property type="entry name" value="HET"/>
</dbReference>
<dbReference type="AlphaFoldDB" id="A0AA38S0S5"/>
<evidence type="ECO:0000313" key="3">
    <source>
        <dbReference type="Proteomes" id="UP001174691"/>
    </source>
</evidence>
<sequence>MRLINTQNFIIQEFFESDIPRHAILSHTWAPKGATYQDWLYKIKAKSGYAKIIATYFQARQNKLDWIWVDTNCIDKTNSAELSKAINSMFRWYKEASVYYVYLADIPSASIDQCKETGSIFRNSR</sequence>
<gene>
    <name evidence="2" type="ORF">NKR19_g4766</name>
</gene>
<dbReference type="EMBL" id="JANBVN010000061">
    <property type="protein sequence ID" value="KAJ9151612.1"/>
    <property type="molecule type" value="Genomic_DNA"/>
</dbReference>
<evidence type="ECO:0000313" key="2">
    <source>
        <dbReference type="EMBL" id="KAJ9151612.1"/>
    </source>
</evidence>
<dbReference type="Proteomes" id="UP001174691">
    <property type="component" value="Unassembled WGS sequence"/>
</dbReference>
<dbReference type="PANTHER" id="PTHR10622:SF10">
    <property type="entry name" value="HET DOMAIN-CONTAINING PROTEIN"/>
    <property type="match status" value="1"/>
</dbReference>
<comment type="caution">
    <text evidence="2">The sequence shown here is derived from an EMBL/GenBank/DDBJ whole genome shotgun (WGS) entry which is preliminary data.</text>
</comment>
<dbReference type="Pfam" id="PF06985">
    <property type="entry name" value="HET"/>
    <property type="match status" value="1"/>
</dbReference>